<name>A0A2H0RHX9_9BACT</name>
<gene>
    <name evidence="1" type="ORF">COV09_00355</name>
</gene>
<sequence length="65" mass="7271">MNELPKKPKEQVVNLLPGKLPGFKSIEVSSPASKRFAEEMDAWAKRSEEANRKLLGPSKSRFGDD</sequence>
<organism evidence="1 2">
    <name type="scientific">Candidatus Vogelbacteria bacterium CG10_big_fil_rev_8_21_14_0_10_50_13</name>
    <dbReference type="NCBI Taxonomy" id="1975044"/>
    <lineage>
        <taxon>Bacteria</taxon>
        <taxon>Candidatus Vogeliibacteriota</taxon>
    </lineage>
</organism>
<protein>
    <submittedName>
        <fullName evidence="1">Uncharacterized protein</fullName>
    </submittedName>
</protein>
<comment type="caution">
    <text evidence="1">The sequence shown here is derived from an EMBL/GenBank/DDBJ whole genome shotgun (WGS) entry which is preliminary data.</text>
</comment>
<proteinExistence type="predicted"/>
<accession>A0A2H0RHX9</accession>
<dbReference type="Proteomes" id="UP000230906">
    <property type="component" value="Unassembled WGS sequence"/>
</dbReference>
<evidence type="ECO:0000313" key="1">
    <source>
        <dbReference type="EMBL" id="PIR45634.1"/>
    </source>
</evidence>
<dbReference type="EMBL" id="PCYJ01000007">
    <property type="protein sequence ID" value="PIR45634.1"/>
    <property type="molecule type" value="Genomic_DNA"/>
</dbReference>
<reference evidence="1 2" key="1">
    <citation type="submission" date="2017-09" db="EMBL/GenBank/DDBJ databases">
        <title>Depth-based differentiation of microbial function through sediment-hosted aquifers and enrichment of novel symbionts in the deep terrestrial subsurface.</title>
        <authorList>
            <person name="Probst A.J."/>
            <person name="Ladd B."/>
            <person name="Jarett J.K."/>
            <person name="Geller-Mcgrath D.E."/>
            <person name="Sieber C.M."/>
            <person name="Emerson J.B."/>
            <person name="Anantharaman K."/>
            <person name="Thomas B.C."/>
            <person name="Malmstrom R."/>
            <person name="Stieglmeier M."/>
            <person name="Klingl A."/>
            <person name="Woyke T."/>
            <person name="Ryan C.M."/>
            <person name="Banfield J.F."/>
        </authorList>
    </citation>
    <scope>NUCLEOTIDE SEQUENCE [LARGE SCALE GENOMIC DNA]</scope>
    <source>
        <strain evidence="1">CG10_big_fil_rev_8_21_14_0_10_50_13</strain>
    </source>
</reference>
<dbReference type="AlphaFoldDB" id="A0A2H0RHX9"/>
<evidence type="ECO:0000313" key="2">
    <source>
        <dbReference type="Proteomes" id="UP000230906"/>
    </source>
</evidence>